<evidence type="ECO:0000256" key="2">
    <source>
        <dbReference type="ARBA" id="ARBA00022692"/>
    </source>
</evidence>
<dbReference type="InterPro" id="IPR013525">
    <property type="entry name" value="ABC2_TM"/>
</dbReference>
<evidence type="ECO:0000256" key="4">
    <source>
        <dbReference type="ARBA" id="ARBA00023136"/>
    </source>
</evidence>
<evidence type="ECO:0000256" key="5">
    <source>
        <dbReference type="ARBA" id="ARBA00023251"/>
    </source>
</evidence>
<dbReference type="PANTHER" id="PTHR43229:SF2">
    <property type="entry name" value="NODULATION PROTEIN J"/>
    <property type="match status" value="1"/>
</dbReference>
<dbReference type="InterPro" id="IPR000412">
    <property type="entry name" value="ABC_2_transport"/>
</dbReference>
<feature type="transmembrane region" description="Helical" evidence="6">
    <location>
        <begin position="226"/>
        <end position="248"/>
    </location>
</feature>
<sequence length="272" mass="29042">MSGRLIRIGVSRGLIEMRQTMTTPSDLIGYAFSPVLLVALLFLIRDEKVPGSDLSLGAYSLVSSMAMLLVIGSLLGMAQYLAMDREDGTLLRAKAVPNGMVGYLIGRIVLVAGTSVFTCAVALIPGAFLVDGLRFDVFTAVTLLWLAPLGLLALMPLGAVLGSFFESVRAAALLMMPTLTITGISGIFYPISALPGWLQGVGQTFPMYWLGLGLRSAFLSDEPGQLWRAVLVLSLWAVAGLVLAPGVLRRMARRESGSLVAARRERALARTI</sequence>
<keyword evidence="5" id="KW-0046">Antibiotic resistance</keyword>
<evidence type="ECO:0000256" key="6">
    <source>
        <dbReference type="SAM" id="Phobius"/>
    </source>
</evidence>
<comment type="caution">
    <text evidence="8">The sequence shown here is derived from an EMBL/GenBank/DDBJ whole genome shotgun (WGS) entry which is preliminary data.</text>
</comment>
<feature type="transmembrane region" description="Helical" evidence="6">
    <location>
        <begin position="142"/>
        <end position="165"/>
    </location>
</feature>
<protein>
    <submittedName>
        <fullName evidence="8">Transport permease protein</fullName>
    </submittedName>
</protein>
<feature type="transmembrane region" description="Helical" evidence="6">
    <location>
        <begin position="27"/>
        <end position="44"/>
    </location>
</feature>
<keyword evidence="3 6" id="KW-1133">Transmembrane helix</keyword>
<keyword evidence="9" id="KW-1185">Reference proteome</keyword>
<feature type="transmembrane region" description="Helical" evidence="6">
    <location>
        <begin position="172"/>
        <end position="191"/>
    </location>
</feature>
<dbReference type="EMBL" id="BOMG01000034">
    <property type="protein sequence ID" value="GID53800.1"/>
    <property type="molecule type" value="Genomic_DNA"/>
</dbReference>
<evidence type="ECO:0000256" key="3">
    <source>
        <dbReference type="ARBA" id="ARBA00022989"/>
    </source>
</evidence>
<feature type="domain" description="ABC-2 type transporter transmembrane" evidence="7">
    <location>
        <begin position="58"/>
        <end position="244"/>
    </location>
</feature>
<reference evidence="8 9" key="1">
    <citation type="submission" date="2021-01" db="EMBL/GenBank/DDBJ databases">
        <title>Whole genome shotgun sequence of Actinoplanes couchii NBRC 106145.</title>
        <authorList>
            <person name="Komaki H."/>
            <person name="Tamura T."/>
        </authorList>
    </citation>
    <scope>NUCLEOTIDE SEQUENCE [LARGE SCALE GENOMIC DNA]</scope>
    <source>
        <strain evidence="8 9">NBRC 106145</strain>
    </source>
</reference>
<comment type="subcellular location">
    <subcellularLocation>
        <location evidence="1">Membrane</location>
        <topology evidence="1">Multi-pass membrane protein</topology>
    </subcellularLocation>
</comment>
<name>A0ABQ3X5K3_9ACTN</name>
<feature type="transmembrane region" description="Helical" evidence="6">
    <location>
        <begin position="56"/>
        <end position="83"/>
    </location>
</feature>
<dbReference type="PIRSF" id="PIRSF006648">
    <property type="entry name" value="DrrB"/>
    <property type="match status" value="1"/>
</dbReference>
<gene>
    <name evidence="8" type="ORF">Aco03nite_022040</name>
</gene>
<dbReference type="RefSeq" id="WP_203794878.1">
    <property type="nucleotide sequence ID" value="NZ_BAAAQE010000088.1"/>
</dbReference>
<evidence type="ECO:0000313" key="9">
    <source>
        <dbReference type="Proteomes" id="UP000612282"/>
    </source>
</evidence>
<evidence type="ECO:0000313" key="8">
    <source>
        <dbReference type="EMBL" id="GID53800.1"/>
    </source>
</evidence>
<feature type="transmembrane region" description="Helical" evidence="6">
    <location>
        <begin position="104"/>
        <end position="130"/>
    </location>
</feature>
<keyword evidence="2 6" id="KW-0812">Transmembrane</keyword>
<keyword evidence="4 6" id="KW-0472">Membrane</keyword>
<accession>A0ABQ3X5K3</accession>
<evidence type="ECO:0000259" key="7">
    <source>
        <dbReference type="Pfam" id="PF12698"/>
    </source>
</evidence>
<dbReference type="InterPro" id="IPR051784">
    <property type="entry name" value="Nod_factor_ABC_transporter"/>
</dbReference>
<proteinExistence type="predicted"/>
<dbReference type="Proteomes" id="UP000612282">
    <property type="component" value="Unassembled WGS sequence"/>
</dbReference>
<dbReference type="PANTHER" id="PTHR43229">
    <property type="entry name" value="NODULATION PROTEIN J"/>
    <property type="match status" value="1"/>
</dbReference>
<evidence type="ECO:0000256" key="1">
    <source>
        <dbReference type="ARBA" id="ARBA00004141"/>
    </source>
</evidence>
<organism evidence="8 9">
    <name type="scientific">Actinoplanes couchii</name>
    <dbReference type="NCBI Taxonomy" id="403638"/>
    <lineage>
        <taxon>Bacteria</taxon>
        <taxon>Bacillati</taxon>
        <taxon>Actinomycetota</taxon>
        <taxon>Actinomycetes</taxon>
        <taxon>Micromonosporales</taxon>
        <taxon>Micromonosporaceae</taxon>
        <taxon>Actinoplanes</taxon>
    </lineage>
</organism>
<dbReference type="Pfam" id="PF12698">
    <property type="entry name" value="ABC2_membrane_3"/>
    <property type="match status" value="1"/>
</dbReference>